<accession>A0A426XRE9</accession>
<proteinExistence type="predicted"/>
<gene>
    <name evidence="2" type="ORF">B296_00019060</name>
</gene>
<dbReference type="AlphaFoldDB" id="A0A426XRE9"/>
<feature type="non-terminal residue" evidence="2">
    <location>
        <position position="115"/>
    </location>
</feature>
<dbReference type="Proteomes" id="UP000287651">
    <property type="component" value="Unassembled WGS sequence"/>
</dbReference>
<comment type="caution">
    <text evidence="2">The sequence shown here is derived from an EMBL/GenBank/DDBJ whole genome shotgun (WGS) entry which is preliminary data.</text>
</comment>
<reference evidence="2 3" key="1">
    <citation type="journal article" date="2014" name="Agronomy (Basel)">
        <title>A Draft Genome Sequence for Ensete ventricosum, the Drought-Tolerant Tree Against Hunger.</title>
        <authorList>
            <person name="Harrison J."/>
            <person name="Moore K.A."/>
            <person name="Paszkiewicz K."/>
            <person name="Jones T."/>
            <person name="Grant M."/>
            <person name="Ambacheew D."/>
            <person name="Muzemil S."/>
            <person name="Studholme D.J."/>
        </authorList>
    </citation>
    <scope>NUCLEOTIDE SEQUENCE [LARGE SCALE GENOMIC DNA]</scope>
</reference>
<evidence type="ECO:0000313" key="3">
    <source>
        <dbReference type="Proteomes" id="UP000287651"/>
    </source>
</evidence>
<protein>
    <submittedName>
        <fullName evidence="2">Uncharacterized protein</fullName>
    </submittedName>
</protein>
<name>A0A426XRE9_ENSVE</name>
<evidence type="ECO:0000256" key="1">
    <source>
        <dbReference type="SAM" id="MobiDB-lite"/>
    </source>
</evidence>
<feature type="region of interest" description="Disordered" evidence="1">
    <location>
        <begin position="81"/>
        <end position="115"/>
    </location>
</feature>
<evidence type="ECO:0000313" key="2">
    <source>
        <dbReference type="EMBL" id="RRT41995.1"/>
    </source>
</evidence>
<dbReference type="EMBL" id="AMZH03018139">
    <property type="protein sequence ID" value="RRT41995.1"/>
    <property type="molecule type" value="Genomic_DNA"/>
</dbReference>
<organism evidence="2 3">
    <name type="scientific">Ensete ventricosum</name>
    <name type="common">Abyssinian banana</name>
    <name type="synonym">Musa ensete</name>
    <dbReference type="NCBI Taxonomy" id="4639"/>
    <lineage>
        <taxon>Eukaryota</taxon>
        <taxon>Viridiplantae</taxon>
        <taxon>Streptophyta</taxon>
        <taxon>Embryophyta</taxon>
        <taxon>Tracheophyta</taxon>
        <taxon>Spermatophyta</taxon>
        <taxon>Magnoliopsida</taxon>
        <taxon>Liliopsida</taxon>
        <taxon>Zingiberales</taxon>
        <taxon>Musaceae</taxon>
        <taxon>Ensete</taxon>
    </lineage>
</organism>
<sequence length="115" mass="12965">MHPLRFPNNGIRANVFKQKIGFKLRVMRLNRVELFYAFLLRCCSKRSEEGRPATARASAGGGRLWPGALQEWLHMTRAACKGSHPQGGNRQQVQRPMAKAVASKRGRPRAWLAPT</sequence>